<evidence type="ECO:0000313" key="4">
    <source>
        <dbReference type="Proteomes" id="UP000014074"/>
    </source>
</evidence>
<keyword evidence="4" id="KW-1185">Reference proteome</keyword>
<dbReference type="SUPFAM" id="SSF48097">
    <property type="entry name" value="Regulator of G-protein signaling, RGS"/>
    <property type="match status" value="1"/>
</dbReference>
<dbReference type="EMBL" id="KB933344">
    <property type="protein sequence ID" value="EON96436.1"/>
    <property type="molecule type" value="Genomic_DNA"/>
</dbReference>
<feature type="domain" description="RGS" evidence="2">
    <location>
        <begin position="215"/>
        <end position="280"/>
    </location>
</feature>
<dbReference type="KEGG" id="tmn:UCRPA7_8065"/>
<evidence type="ECO:0000313" key="3">
    <source>
        <dbReference type="EMBL" id="EON96436.1"/>
    </source>
</evidence>
<protein>
    <recommendedName>
        <fullName evidence="2">RGS domain-containing protein</fullName>
    </recommendedName>
</protein>
<feature type="transmembrane region" description="Helical" evidence="1">
    <location>
        <begin position="289"/>
        <end position="312"/>
    </location>
</feature>
<dbReference type="InterPro" id="IPR016137">
    <property type="entry name" value="RGS"/>
</dbReference>
<dbReference type="RefSeq" id="XP_007918777.1">
    <property type="nucleotide sequence ID" value="XM_007920586.1"/>
</dbReference>
<keyword evidence="1" id="KW-1133">Transmembrane helix</keyword>
<feature type="transmembrane region" description="Helical" evidence="1">
    <location>
        <begin position="318"/>
        <end position="335"/>
    </location>
</feature>
<dbReference type="InterPro" id="IPR044926">
    <property type="entry name" value="RGS_subdomain_2"/>
</dbReference>
<dbReference type="Proteomes" id="UP000014074">
    <property type="component" value="Unassembled WGS sequence"/>
</dbReference>
<evidence type="ECO:0000259" key="2">
    <source>
        <dbReference type="Pfam" id="PF00615"/>
    </source>
</evidence>
<dbReference type="PANTHER" id="PTHR39466">
    <property type="entry name" value="RGS DOMAIN-CONTAINING PROTEIN"/>
    <property type="match status" value="1"/>
</dbReference>
<organism evidence="3 4">
    <name type="scientific">Phaeoacremonium minimum (strain UCR-PA7)</name>
    <name type="common">Esca disease fungus</name>
    <name type="synonym">Togninia minima</name>
    <dbReference type="NCBI Taxonomy" id="1286976"/>
    <lineage>
        <taxon>Eukaryota</taxon>
        <taxon>Fungi</taxon>
        <taxon>Dikarya</taxon>
        <taxon>Ascomycota</taxon>
        <taxon>Pezizomycotina</taxon>
        <taxon>Sordariomycetes</taxon>
        <taxon>Sordariomycetidae</taxon>
        <taxon>Togniniales</taxon>
        <taxon>Togniniaceae</taxon>
        <taxon>Phaeoacremonium</taxon>
    </lineage>
</organism>
<evidence type="ECO:0000256" key="1">
    <source>
        <dbReference type="SAM" id="Phobius"/>
    </source>
</evidence>
<accession>R8BAX6</accession>
<keyword evidence="1" id="KW-0472">Membrane</keyword>
<dbReference type="Pfam" id="PF00615">
    <property type="entry name" value="RGS"/>
    <property type="match status" value="1"/>
</dbReference>
<reference evidence="4" key="1">
    <citation type="journal article" date="2013" name="Genome Announc.">
        <title>Draft genome sequence of the ascomycete Phaeoacremonium aleophilum strain UCR-PA7, a causal agent of the esca disease complex in grapevines.</title>
        <authorList>
            <person name="Blanco-Ulate B."/>
            <person name="Rolshausen P."/>
            <person name="Cantu D."/>
        </authorList>
    </citation>
    <scope>NUCLEOTIDE SEQUENCE [LARGE SCALE GENOMIC DNA]</scope>
    <source>
        <strain evidence="4">UCR-PA7</strain>
    </source>
</reference>
<keyword evidence="1" id="KW-0812">Transmembrane</keyword>
<proteinExistence type="predicted"/>
<dbReference type="HOGENOM" id="CLU_041181_1_0_1"/>
<gene>
    <name evidence="3" type="ORF">UCRPA7_8065</name>
</gene>
<dbReference type="InterPro" id="IPR036305">
    <property type="entry name" value="RGS_sf"/>
</dbReference>
<dbReference type="Gene3D" id="1.10.167.10">
    <property type="entry name" value="Regulator of G-protein Signalling 4, domain 2"/>
    <property type="match status" value="1"/>
</dbReference>
<name>R8BAX6_PHAM7</name>
<sequence length="435" mass="48658">MDAVPLTYRRPSYVSIDSIKRKTTSSSAEHEKASLRSGVSSVSKGIPDALSFDRILRGETCQPMTLVDFMDYLMYVEHSAENLQFYLWHQDYVRRFNKADTSDLVMAPEWTQAMEDEINTKLRKEASEACRQHTGAGADMFKGTYFEVKTVDTMGVSNKSLSTPPSTATCSNHDDEASTYSFRNPFSIASTTRTQLSDDFAAAGAHTPFTVQPYREEVNRIIATYIMEGAPRQLNLSGQERKALLHALSYTTHPSTFRTVFRTVDNTLRRQSHPNFVRWSAFNGNPPRITFASTLGYGGVLMAFTIAILVTLSRADRGWRAFAALGWVVGIWAVVASHRGMCIYPDDETSTSAASRHKRSFDSFGSGNSFEEEPWVVRYEQRSLVRKIFDREESIHEPALRQIHTVIMLQSAMAGILAGGALTVIFVALPAGNFF</sequence>
<dbReference type="eggNOG" id="ENOG502S0M5">
    <property type="taxonomic scope" value="Eukaryota"/>
</dbReference>
<dbReference type="PANTHER" id="PTHR39466:SF1">
    <property type="entry name" value="RGS DOMAIN-CONTAINING PROTEIN"/>
    <property type="match status" value="1"/>
</dbReference>
<dbReference type="GeneID" id="19328882"/>
<dbReference type="AlphaFoldDB" id="R8BAX6"/>
<feature type="transmembrane region" description="Helical" evidence="1">
    <location>
        <begin position="406"/>
        <end position="429"/>
    </location>
</feature>
<dbReference type="OrthoDB" id="3232309at2759"/>